<keyword evidence="3" id="KW-1185">Reference proteome</keyword>
<evidence type="ECO:0000313" key="3">
    <source>
        <dbReference type="Proteomes" id="UP000799118"/>
    </source>
</evidence>
<feature type="compositionally biased region" description="Basic and acidic residues" evidence="1">
    <location>
        <begin position="161"/>
        <end position="176"/>
    </location>
</feature>
<dbReference type="AlphaFoldDB" id="A0A6A4HNW9"/>
<proteinExistence type="predicted"/>
<evidence type="ECO:0000256" key="1">
    <source>
        <dbReference type="SAM" id="MobiDB-lite"/>
    </source>
</evidence>
<protein>
    <submittedName>
        <fullName evidence="2">Uncharacterized protein</fullName>
    </submittedName>
</protein>
<accession>A0A6A4HNW9</accession>
<name>A0A6A4HNW9_9AGAR</name>
<dbReference type="Proteomes" id="UP000799118">
    <property type="component" value="Unassembled WGS sequence"/>
</dbReference>
<organism evidence="2 3">
    <name type="scientific">Gymnopus androsaceus JB14</name>
    <dbReference type="NCBI Taxonomy" id="1447944"/>
    <lineage>
        <taxon>Eukaryota</taxon>
        <taxon>Fungi</taxon>
        <taxon>Dikarya</taxon>
        <taxon>Basidiomycota</taxon>
        <taxon>Agaricomycotina</taxon>
        <taxon>Agaricomycetes</taxon>
        <taxon>Agaricomycetidae</taxon>
        <taxon>Agaricales</taxon>
        <taxon>Marasmiineae</taxon>
        <taxon>Omphalotaceae</taxon>
        <taxon>Gymnopus</taxon>
    </lineage>
</organism>
<evidence type="ECO:0000313" key="2">
    <source>
        <dbReference type="EMBL" id="KAE9400159.1"/>
    </source>
</evidence>
<feature type="region of interest" description="Disordered" evidence="1">
    <location>
        <begin position="124"/>
        <end position="180"/>
    </location>
</feature>
<sequence length="324" mass="35927">MRCGAGMSFEHGSNLRKFEGEILRESEHPHTIAEYSAADVAEMACMRLDTFNLLVKFCLRSKPSGKFNTPSSSFDFGGLQSKMRLIGSFHIAALALVCGVCAVPLFRGVDSNAPALSMAKTSKPMARKVQLSPHPSAANSSVHDKPSHVPKVAAPAVADSQKPKENPKAKNKKLPEDEPDISEVDYDVKVTFPSDVDLRRTRPYIAFTTCTKTQRGQHMQAVKDICKSARDVPELRIVRNPPVVTFTNALSCQCFPPNPEYQNLDFQFSFVVRSAGGPKCQEGGPECKGFTRPNVLWTTRGIPFFEDECRSRILTMSFRLNRRN</sequence>
<gene>
    <name evidence="2" type="ORF">BT96DRAFT_938922</name>
</gene>
<dbReference type="EMBL" id="ML769460">
    <property type="protein sequence ID" value="KAE9400159.1"/>
    <property type="molecule type" value="Genomic_DNA"/>
</dbReference>
<reference evidence="2" key="1">
    <citation type="journal article" date="2019" name="Environ. Microbiol.">
        <title>Fungal ecological strategies reflected in gene transcription - a case study of two litter decomposers.</title>
        <authorList>
            <person name="Barbi F."/>
            <person name="Kohler A."/>
            <person name="Barry K."/>
            <person name="Baskaran P."/>
            <person name="Daum C."/>
            <person name="Fauchery L."/>
            <person name="Ihrmark K."/>
            <person name="Kuo A."/>
            <person name="LaButti K."/>
            <person name="Lipzen A."/>
            <person name="Morin E."/>
            <person name="Grigoriev I.V."/>
            <person name="Henrissat B."/>
            <person name="Lindahl B."/>
            <person name="Martin F."/>
        </authorList>
    </citation>
    <scope>NUCLEOTIDE SEQUENCE</scope>
    <source>
        <strain evidence="2">JB14</strain>
    </source>
</reference>